<evidence type="ECO:0000313" key="2">
    <source>
        <dbReference type="EMBL" id="RHG65684.1"/>
    </source>
</evidence>
<accession>A0A3R6DR43</accession>
<dbReference type="Proteomes" id="UP000286501">
    <property type="component" value="Unassembled WGS sequence"/>
</dbReference>
<organism evidence="2 3">
    <name type="scientific">Segatella copri</name>
    <dbReference type="NCBI Taxonomy" id="165179"/>
    <lineage>
        <taxon>Bacteria</taxon>
        <taxon>Pseudomonadati</taxon>
        <taxon>Bacteroidota</taxon>
        <taxon>Bacteroidia</taxon>
        <taxon>Bacteroidales</taxon>
        <taxon>Prevotellaceae</taxon>
        <taxon>Segatella</taxon>
    </lineage>
</organism>
<dbReference type="EMBL" id="QRIN01000028">
    <property type="protein sequence ID" value="RHG65684.1"/>
    <property type="molecule type" value="Genomic_DNA"/>
</dbReference>
<dbReference type="AlphaFoldDB" id="A0A3R6DR43"/>
<protein>
    <submittedName>
        <fullName evidence="2">Spore coat protein CotH</fullName>
    </submittedName>
</protein>
<evidence type="ECO:0000256" key="1">
    <source>
        <dbReference type="SAM" id="SignalP"/>
    </source>
</evidence>
<feature type="chain" id="PRO_5043188198" evidence="1">
    <location>
        <begin position="20"/>
        <end position="552"/>
    </location>
</feature>
<proteinExistence type="predicted"/>
<keyword evidence="2" id="KW-0946">Virion</keyword>
<reference evidence="2 3" key="1">
    <citation type="submission" date="2018-08" db="EMBL/GenBank/DDBJ databases">
        <title>A genome reference for cultivated species of the human gut microbiota.</title>
        <authorList>
            <person name="Zou Y."/>
            <person name="Xue W."/>
            <person name="Luo G."/>
        </authorList>
    </citation>
    <scope>NUCLEOTIDE SEQUENCE [LARGE SCALE GENOMIC DNA]</scope>
    <source>
        <strain evidence="2 3">AM22-1</strain>
    </source>
</reference>
<gene>
    <name evidence="2" type="ORF">DW250_07950</name>
</gene>
<comment type="caution">
    <text evidence="2">The sequence shown here is derived from an EMBL/GenBank/DDBJ whole genome shotgun (WGS) entry which is preliminary data.</text>
</comment>
<evidence type="ECO:0000313" key="3">
    <source>
        <dbReference type="Proteomes" id="UP000286501"/>
    </source>
</evidence>
<keyword evidence="1" id="KW-0732">Signal</keyword>
<dbReference type="InterPro" id="IPR014867">
    <property type="entry name" value="Spore_coat_CotH_CotH2/3/7"/>
</dbReference>
<dbReference type="Pfam" id="PF08757">
    <property type="entry name" value="CotH"/>
    <property type="match status" value="1"/>
</dbReference>
<dbReference type="RefSeq" id="WP_118200876.1">
    <property type="nucleotide sequence ID" value="NZ_QRIE01000025.1"/>
</dbReference>
<sequence>MKRIISLYTFCMLTITMHAQFMVNGHQAVYDASTNTYLISIGEKSFQTDFQSDITLEKDSLWTEISIDNIPVNDSYTFKNIEGGKKYSLNGKRNEVTFSSYITFTSLPIINLAGDFGYDYANGSIEIMLPTSANSEHSLIKAKWRGGSTNYYDRHKRNYKIKTLNEKGKSKDISFLGLREDNNWILDAGQIDLFRLRNRIATEIWQDMSTKPYYADKEPKAQSAVNGKVVEVILNHQYAGIYSLTEAMDRKQMKLKKYDNKNQEFHGMFWKASEWGNALFWGTEGEYDNNSETWNAFEVKYPDIEDVCPTDYSLLFQAIDFVETSDDDTFKSQVAQYFDIPVLIDYYIFLQFTNAVDNTGKNIYWAIYDQAQDKKMTLAVWDLDATVGSNWSTNPLHPDYVKPDNNLAIMNFYIYNRLLSLNVDGFKEKVALRYKELRQDKLSLSALLDRYNSYYRKLAQSGAAKREENRWSKDTDLNGNELNFEQEISYINLWIEARLAYLDQSLLPASTGINNTILDYQAKQYIYNIQGQRLDKIPSQGVYIINGKKYIK</sequence>
<keyword evidence="2" id="KW-0167">Capsid protein</keyword>
<name>A0A3R6DR43_9BACT</name>
<feature type="signal peptide" evidence="1">
    <location>
        <begin position="1"/>
        <end position="19"/>
    </location>
</feature>